<evidence type="ECO:0000256" key="6">
    <source>
        <dbReference type="ARBA" id="ARBA00023002"/>
    </source>
</evidence>
<feature type="compositionally biased region" description="Basic and acidic residues" evidence="9">
    <location>
        <begin position="1"/>
        <end position="10"/>
    </location>
</feature>
<keyword evidence="2" id="KW-0285">Flavoprotein</keyword>
<proteinExistence type="inferred from homology"/>
<dbReference type="FunFam" id="2.102.10.10:FF:000003">
    <property type="entry name" value="apoptosis-inducing factor 3 isoform X2"/>
    <property type="match status" value="1"/>
</dbReference>
<dbReference type="InterPro" id="IPR017941">
    <property type="entry name" value="Rieske_2Fe-2S"/>
</dbReference>
<dbReference type="PROSITE" id="PS51296">
    <property type="entry name" value="RIESKE"/>
    <property type="match status" value="1"/>
</dbReference>
<comment type="similarity">
    <text evidence="1">Belongs to the FAD-dependent oxidoreductase family.</text>
</comment>
<evidence type="ECO:0000256" key="7">
    <source>
        <dbReference type="ARBA" id="ARBA00023004"/>
    </source>
</evidence>
<keyword evidence="6" id="KW-0560">Oxidoreductase</keyword>
<keyword evidence="3" id="KW-0001">2Fe-2S</keyword>
<evidence type="ECO:0000256" key="9">
    <source>
        <dbReference type="SAM" id="MobiDB-lite"/>
    </source>
</evidence>
<dbReference type="SUPFAM" id="SSF51905">
    <property type="entry name" value="FAD/NAD(P)-binding domain"/>
    <property type="match status" value="2"/>
</dbReference>
<dbReference type="Gene3D" id="3.50.50.60">
    <property type="entry name" value="FAD/NAD(P)-binding domain"/>
    <property type="match status" value="4"/>
</dbReference>
<keyword evidence="7" id="KW-0408">Iron</keyword>
<feature type="region of interest" description="Disordered" evidence="9">
    <location>
        <begin position="1"/>
        <end position="22"/>
    </location>
</feature>
<dbReference type="Proteomes" id="UP000695023">
    <property type="component" value="Unplaced"/>
</dbReference>
<evidence type="ECO:0000256" key="1">
    <source>
        <dbReference type="ARBA" id="ARBA00006442"/>
    </source>
</evidence>
<dbReference type="InterPro" id="IPR016156">
    <property type="entry name" value="FAD/NAD-linked_Rdtase_dimer_sf"/>
</dbReference>
<dbReference type="InterPro" id="IPR028202">
    <property type="entry name" value="Reductase_C"/>
</dbReference>
<evidence type="ECO:0000259" key="10">
    <source>
        <dbReference type="PROSITE" id="PS51296"/>
    </source>
</evidence>
<reference evidence="12" key="1">
    <citation type="submission" date="2025-08" db="UniProtKB">
        <authorList>
            <consortium name="RefSeq"/>
        </authorList>
    </citation>
    <scope>IDENTIFICATION</scope>
</reference>
<evidence type="ECO:0000313" key="12">
    <source>
        <dbReference type="RefSeq" id="XP_005727998.1"/>
    </source>
</evidence>
<evidence type="ECO:0000256" key="2">
    <source>
        <dbReference type="ARBA" id="ARBA00022630"/>
    </source>
</evidence>
<dbReference type="Gene3D" id="2.102.10.10">
    <property type="entry name" value="Rieske [2Fe-2S] iron-sulphur domain"/>
    <property type="match status" value="1"/>
</dbReference>
<evidence type="ECO:0000256" key="4">
    <source>
        <dbReference type="ARBA" id="ARBA00022723"/>
    </source>
</evidence>
<evidence type="ECO:0000313" key="11">
    <source>
        <dbReference type="Proteomes" id="UP000695023"/>
    </source>
</evidence>
<evidence type="ECO:0000256" key="5">
    <source>
        <dbReference type="ARBA" id="ARBA00022827"/>
    </source>
</evidence>
<feature type="compositionally biased region" description="Acidic residues" evidence="9">
    <location>
        <begin position="11"/>
        <end position="22"/>
    </location>
</feature>
<gene>
    <name evidence="12" type="primary">aifm5</name>
</gene>
<evidence type="ECO:0000256" key="3">
    <source>
        <dbReference type="ARBA" id="ARBA00022714"/>
    </source>
</evidence>
<organism evidence="11 12">
    <name type="scientific">Pundamilia nyererei</name>
    <dbReference type="NCBI Taxonomy" id="303518"/>
    <lineage>
        <taxon>Eukaryota</taxon>
        <taxon>Metazoa</taxon>
        <taxon>Chordata</taxon>
        <taxon>Craniata</taxon>
        <taxon>Vertebrata</taxon>
        <taxon>Euteleostomi</taxon>
        <taxon>Actinopterygii</taxon>
        <taxon>Neopterygii</taxon>
        <taxon>Teleostei</taxon>
        <taxon>Neoteleostei</taxon>
        <taxon>Acanthomorphata</taxon>
        <taxon>Ovalentaria</taxon>
        <taxon>Cichlomorphae</taxon>
        <taxon>Cichliformes</taxon>
        <taxon>Cichlidae</taxon>
        <taxon>African cichlids</taxon>
        <taxon>Pseudocrenilabrinae</taxon>
        <taxon>Haplochromini</taxon>
        <taxon>Pundamilia</taxon>
    </lineage>
</organism>
<keyword evidence="8" id="KW-0411">Iron-sulfur</keyword>
<dbReference type="Gene3D" id="3.30.390.30">
    <property type="match status" value="1"/>
</dbReference>
<dbReference type="GO" id="GO:0046872">
    <property type="term" value="F:metal ion binding"/>
    <property type="evidence" value="ECO:0007669"/>
    <property type="project" value="UniProtKB-KW"/>
</dbReference>
<dbReference type="PRINTS" id="PR00368">
    <property type="entry name" value="FADPNR"/>
</dbReference>
<name>A0A9Y3QT23_9CICH</name>
<dbReference type="SUPFAM" id="SSF55424">
    <property type="entry name" value="FAD/NAD-linked reductases, dimerisation (C-terminal) domain"/>
    <property type="match status" value="1"/>
</dbReference>
<dbReference type="InterPro" id="IPR050446">
    <property type="entry name" value="FAD-oxidoreductase/Apoptosis"/>
</dbReference>
<dbReference type="Pfam" id="PF14759">
    <property type="entry name" value="Reductase_C"/>
    <property type="match status" value="1"/>
</dbReference>
<protein>
    <submittedName>
        <fullName evidence="12">Apoptosis-inducing factor 3</fullName>
    </submittedName>
</protein>
<dbReference type="CTD" id="557064"/>
<feature type="domain" description="Rieske" evidence="10">
    <location>
        <begin position="24"/>
        <end position="119"/>
    </location>
</feature>
<dbReference type="SUPFAM" id="SSF50022">
    <property type="entry name" value="ISP domain"/>
    <property type="match status" value="1"/>
</dbReference>
<keyword evidence="4" id="KW-0479">Metal-binding</keyword>
<dbReference type="InterPro" id="IPR023753">
    <property type="entry name" value="FAD/NAD-binding_dom"/>
</dbReference>
<keyword evidence="11" id="KW-1185">Reference proteome</keyword>
<dbReference type="AlphaFoldDB" id="A0A9Y3QT23"/>
<sequence>MSTKPPRGELTDSDSENPSEELTEVVCLESDLQDGQMMEVEVGHHGVLLTRSGGKYSAIGNQCTHYGAPLSKGFISGNRVRCPWHGSCFNVHTGDLEEYPGIDCLPCHKVHIQNSKVYVSINKKTLRQEKRTKRMGTAVPGVTHTVLLLGGGAASLSCAETLRQENFGGRIIMVTREDLLPYDKTRLSKVMNVESDSILMRRMEFFHQYDIEVWLRKEALSVDTDKKTVTFDDGSVQSYDQLLISTGCRAKGLDVPGMNLGNIKMLETPEDRNVKFYMNDSVTEIRGVNGKVKEVVLKSGKVIPAEVLIVGIGTMPNSEYLKDTKIQMTSKNFVNVDKYMHTNVPDVFCGGDLAMFPLAIAKNRMVNIGHWQMAQAQGRIVALNMLNKTTELNSVPFYWTVLVGKTIRYTGYGEGYTELVIKGQFEDRKFLALYIKDEEVIAAAGLNFDPAVSAVAERLATGKVITKDEAQSDDLSWLQLS</sequence>
<dbReference type="Pfam" id="PF00355">
    <property type="entry name" value="Rieske"/>
    <property type="match status" value="1"/>
</dbReference>
<dbReference type="GO" id="GO:0016651">
    <property type="term" value="F:oxidoreductase activity, acting on NAD(P)H"/>
    <property type="evidence" value="ECO:0007669"/>
    <property type="project" value="TreeGrafter"/>
</dbReference>
<dbReference type="PANTHER" id="PTHR43557:SF9">
    <property type="entry name" value="APOPTOSIS-INDUCING FACTOR 3-LIKE"/>
    <property type="match status" value="1"/>
</dbReference>
<keyword evidence="5" id="KW-0274">FAD</keyword>
<accession>A0A9Y3QT23</accession>
<dbReference type="PRINTS" id="PR00469">
    <property type="entry name" value="PNDRDTASEII"/>
</dbReference>
<dbReference type="Pfam" id="PF07992">
    <property type="entry name" value="Pyr_redox_2"/>
    <property type="match status" value="1"/>
</dbReference>
<dbReference type="GO" id="GO:0005737">
    <property type="term" value="C:cytoplasm"/>
    <property type="evidence" value="ECO:0007669"/>
    <property type="project" value="TreeGrafter"/>
</dbReference>
<dbReference type="RefSeq" id="XP_005727998.1">
    <property type="nucleotide sequence ID" value="XM_005727941.1"/>
</dbReference>
<dbReference type="GO" id="GO:0051537">
    <property type="term" value="F:2 iron, 2 sulfur cluster binding"/>
    <property type="evidence" value="ECO:0007669"/>
    <property type="project" value="UniProtKB-KW"/>
</dbReference>
<dbReference type="PANTHER" id="PTHR43557">
    <property type="entry name" value="APOPTOSIS-INDUCING FACTOR 1"/>
    <property type="match status" value="1"/>
</dbReference>
<dbReference type="InterPro" id="IPR036922">
    <property type="entry name" value="Rieske_2Fe-2S_sf"/>
</dbReference>
<evidence type="ECO:0000256" key="8">
    <source>
        <dbReference type="ARBA" id="ARBA00023014"/>
    </source>
</evidence>
<dbReference type="CDD" id="cd03478">
    <property type="entry name" value="Rieske_AIFL_N"/>
    <property type="match status" value="1"/>
</dbReference>
<dbReference type="InterPro" id="IPR036188">
    <property type="entry name" value="FAD/NAD-bd_sf"/>
</dbReference>